<keyword evidence="3" id="KW-1185">Reference proteome</keyword>
<dbReference type="EMBL" id="QJNS01000112">
    <property type="protein sequence ID" value="RYO86647.1"/>
    <property type="molecule type" value="Genomic_DNA"/>
</dbReference>
<proteinExistence type="predicted"/>
<evidence type="ECO:0008006" key="4">
    <source>
        <dbReference type="Google" id="ProtNLM"/>
    </source>
</evidence>
<dbReference type="Proteomes" id="UP000294003">
    <property type="component" value="Unassembled WGS sequence"/>
</dbReference>
<name>A0ABY0HA58_9PEZI</name>
<evidence type="ECO:0000256" key="1">
    <source>
        <dbReference type="SAM" id="MobiDB-lite"/>
    </source>
</evidence>
<sequence>MLIGWHPHPRELPAIQALIPSLFREAFGWVDVVDVTRRICVPKQEDLAKSWPPLSDVMLSVGFSEICLPQRSCHSAGSDAIHTIAVLARLLAIDPDRPPIELRRRRPLKQWQQQQQQREA</sequence>
<feature type="region of interest" description="Disordered" evidence="1">
    <location>
        <begin position="101"/>
        <end position="120"/>
    </location>
</feature>
<evidence type="ECO:0000313" key="2">
    <source>
        <dbReference type="EMBL" id="RYO86647.1"/>
    </source>
</evidence>
<feature type="compositionally biased region" description="Low complexity" evidence="1">
    <location>
        <begin position="109"/>
        <end position="120"/>
    </location>
</feature>
<evidence type="ECO:0000313" key="3">
    <source>
        <dbReference type="Proteomes" id="UP000294003"/>
    </source>
</evidence>
<protein>
    <recommendedName>
        <fullName evidence="4">Exonuclease domain-containing protein</fullName>
    </recommendedName>
</protein>
<gene>
    <name evidence="2" type="ORF">DL762_004659</name>
</gene>
<reference evidence="2 3" key="1">
    <citation type="submission" date="2018-06" db="EMBL/GenBank/DDBJ databases">
        <title>Complete Genomes of Monosporascus.</title>
        <authorList>
            <person name="Robinson A.J."/>
            <person name="Natvig D.O."/>
        </authorList>
    </citation>
    <scope>NUCLEOTIDE SEQUENCE [LARGE SCALE GENOMIC DNA]</scope>
    <source>
        <strain evidence="2 3">CBS 609.92</strain>
    </source>
</reference>
<organism evidence="2 3">
    <name type="scientific">Monosporascus cannonballus</name>
    <dbReference type="NCBI Taxonomy" id="155416"/>
    <lineage>
        <taxon>Eukaryota</taxon>
        <taxon>Fungi</taxon>
        <taxon>Dikarya</taxon>
        <taxon>Ascomycota</taxon>
        <taxon>Pezizomycotina</taxon>
        <taxon>Sordariomycetes</taxon>
        <taxon>Xylariomycetidae</taxon>
        <taxon>Xylariales</taxon>
        <taxon>Xylariales incertae sedis</taxon>
        <taxon>Monosporascus</taxon>
    </lineage>
</organism>
<comment type="caution">
    <text evidence="2">The sequence shown here is derived from an EMBL/GenBank/DDBJ whole genome shotgun (WGS) entry which is preliminary data.</text>
</comment>
<accession>A0ABY0HA58</accession>